<evidence type="ECO:0000313" key="3">
    <source>
        <dbReference type="Proteomes" id="UP000652219"/>
    </source>
</evidence>
<name>A0A8H6JUW3_9PEZI</name>
<reference evidence="2 3" key="1">
    <citation type="journal article" date="2020" name="Phytopathology">
        <title>Genome Sequence Resources of Colletotrichum truncatum, C. plurivorum, C. musicola, and C. sojae: Four Species Pathogenic to Soybean (Glycine max).</title>
        <authorList>
            <person name="Rogerio F."/>
            <person name="Boufleur T.R."/>
            <person name="Ciampi-Guillardi M."/>
            <person name="Sukno S.A."/>
            <person name="Thon M.R."/>
            <person name="Massola Junior N.S."/>
            <person name="Baroncelli R."/>
        </authorList>
    </citation>
    <scope>NUCLEOTIDE SEQUENCE [LARGE SCALE GENOMIC DNA]</scope>
    <source>
        <strain evidence="2 3">LFN0009</strain>
    </source>
</reference>
<evidence type="ECO:0000256" key="1">
    <source>
        <dbReference type="SAM" id="MobiDB-lite"/>
    </source>
</evidence>
<organism evidence="2 3">
    <name type="scientific">Colletotrichum sojae</name>
    <dbReference type="NCBI Taxonomy" id="2175907"/>
    <lineage>
        <taxon>Eukaryota</taxon>
        <taxon>Fungi</taxon>
        <taxon>Dikarya</taxon>
        <taxon>Ascomycota</taxon>
        <taxon>Pezizomycotina</taxon>
        <taxon>Sordariomycetes</taxon>
        <taxon>Hypocreomycetidae</taxon>
        <taxon>Glomerellales</taxon>
        <taxon>Glomerellaceae</taxon>
        <taxon>Colletotrichum</taxon>
        <taxon>Colletotrichum orchidearum species complex</taxon>
    </lineage>
</organism>
<keyword evidence="3" id="KW-1185">Reference proteome</keyword>
<sequence length="111" mass="12210">MVMLVHAGQARANPEGHTTSFRGCIRYGPLHFGRHIVPTRASLQSTTNRHTCGGGHHRGLRPTTIRRHLNTTVRLSDANVQKLGPSDDAVRRDDNCRGDDVKHSTAQHSTA</sequence>
<feature type="compositionally biased region" description="Basic and acidic residues" evidence="1">
    <location>
        <begin position="88"/>
        <end position="103"/>
    </location>
</feature>
<evidence type="ECO:0000313" key="2">
    <source>
        <dbReference type="EMBL" id="KAF6819547.1"/>
    </source>
</evidence>
<dbReference type="EMBL" id="WIGN01000009">
    <property type="protein sequence ID" value="KAF6819547.1"/>
    <property type="molecule type" value="Genomic_DNA"/>
</dbReference>
<protein>
    <submittedName>
        <fullName evidence="2">Uncharacterized protein</fullName>
    </submittedName>
</protein>
<dbReference type="AlphaFoldDB" id="A0A8H6JUW3"/>
<proteinExistence type="predicted"/>
<feature type="region of interest" description="Disordered" evidence="1">
    <location>
        <begin position="75"/>
        <end position="111"/>
    </location>
</feature>
<dbReference type="Proteomes" id="UP000652219">
    <property type="component" value="Unassembled WGS sequence"/>
</dbReference>
<accession>A0A8H6JUW3</accession>
<comment type="caution">
    <text evidence="2">The sequence shown here is derived from an EMBL/GenBank/DDBJ whole genome shotgun (WGS) entry which is preliminary data.</text>
</comment>
<gene>
    <name evidence="2" type="ORF">CSOJ01_01290</name>
</gene>